<keyword evidence="1" id="KW-1133">Transmembrane helix</keyword>
<evidence type="ECO:0000313" key="2">
    <source>
        <dbReference type="EMBL" id="MDP9899461.1"/>
    </source>
</evidence>
<dbReference type="EMBL" id="JAUSRO010000005">
    <property type="protein sequence ID" value="MDP9899461.1"/>
    <property type="molecule type" value="Genomic_DNA"/>
</dbReference>
<organism evidence="2 3">
    <name type="scientific">Variovorax ginsengisoli</name>
    <dbReference type="NCBI Taxonomy" id="363844"/>
    <lineage>
        <taxon>Bacteria</taxon>
        <taxon>Pseudomonadati</taxon>
        <taxon>Pseudomonadota</taxon>
        <taxon>Betaproteobacteria</taxon>
        <taxon>Burkholderiales</taxon>
        <taxon>Comamonadaceae</taxon>
        <taxon>Variovorax</taxon>
    </lineage>
</organism>
<dbReference type="Pfam" id="PF20398">
    <property type="entry name" value="DUF6691"/>
    <property type="match status" value="1"/>
</dbReference>
<sequence>MRNFFALLAGLVFGLGLILSGMTDPAKVLGFLDVAGAWDPSLALVMGGAIAVAAPLFAWLRRRTHSLLGTPLQWPTRTVVDRRLVLGSLAFGAGWGLAGFCPGPALVSAASGHREAWLFVAAMVAGMALFTWIEQRPKRKNHTGDLT</sequence>
<feature type="transmembrane region" description="Helical" evidence="1">
    <location>
        <begin position="84"/>
        <end position="110"/>
    </location>
</feature>
<evidence type="ECO:0000313" key="3">
    <source>
        <dbReference type="Proteomes" id="UP001226867"/>
    </source>
</evidence>
<dbReference type="Proteomes" id="UP001226867">
    <property type="component" value="Unassembled WGS sequence"/>
</dbReference>
<keyword evidence="3" id="KW-1185">Reference proteome</keyword>
<keyword evidence="1" id="KW-0812">Transmembrane</keyword>
<proteinExistence type="predicted"/>
<accession>A0ABT9S6S1</accession>
<evidence type="ECO:0000256" key="1">
    <source>
        <dbReference type="SAM" id="Phobius"/>
    </source>
</evidence>
<feature type="transmembrane region" description="Helical" evidence="1">
    <location>
        <begin position="41"/>
        <end position="60"/>
    </location>
</feature>
<comment type="caution">
    <text evidence="2">The sequence shown here is derived from an EMBL/GenBank/DDBJ whole genome shotgun (WGS) entry which is preliminary data.</text>
</comment>
<keyword evidence="1" id="KW-0472">Membrane</keyword>
<name>A0ABT9S6S1_9BURK</name>
<gene>
    <name evidence="2" type="ORF">J2W36_001712</name>
</gene>
<feature type="transmembrane region" description="Helical" evidence="1">
    <location>
        <begin position="116"/>
        <end position="133"/>
    </location>
</feature>
<protein>
    <submittedName>
        <fullName evidence="2">Membrane protein YedE/YeeE</fullName>
    </submittedName>
</protein>
<reference evidence="2 3" key="1">
    <citation type="submission" date="2023-07" db="EMBL/GenBank/DDBJ databases">
        <title>Sorghum-associated microbial communities from plants grown in Nebraska, USA.</title>
        <authorList>
            <person name="Schachtman D."/>
        </authorList>
    </citation>
    <scope>NUCLEOTIDE SEQUENCE [LARGE SCALE GENOMIC DNA]</scope>
    <source>
        <strain evidence="2 3">DS1607</strain>
    </source>
</reference>
<dbReference type="InterPro" id="IPR046513">
    <property type="entry name" value="DUF6691"/>
</dbReference>
<dbReference type="RefSeq" id="WP_307689284.1">
    <property type="nucleotide sequence ID" value="NZ_JAUSRO010000005.1"/>
</dbReference>